<feature type="non-terminal residue" evidence="1">
    <location>
        <position position="116"/>
    </location>
</feature>
<sequence length="116" mass="11611">SLDIVVVSSNPLATSNTDITASLPPAWGSAVTASYTDCTDVVPGGSCTIHLQATAPFVADQITINGTNGASPLTTYVAFRAGGGLVFSVNGGVTKVVTEANISSGIIWGGYGYEVG</sequence>
<dbReference type="EMBL" id="LNYW01000013">
    <property type="protein sequence ID" value="KTD65242.1"/>
    <property type="molecule type" value="Genomic_DNA"/>
</dbReference>
<proteinExistence type="predicted"/>
<name>A0A0W0Z835_9GAMM</name>
<gene>
    <name evidence="1" type="ORF">Lsha_0283</name>
</gene>
<organism evidence="1 2">
    <name type="scientific">Legionella shakespearei DSM 23087</name>
    <dbReference type="NCBI Taxonomy" id="1122169"/>
    <lineage>
        <taxon>Bacteria</taxon>
        <taxon>Pseudomonadati</taxon>
        <taxon>Pseudomonadota</taxon>
        <taxon>Gammaproteobacteria</taxon>
        <taxon>Legionellales</taxon>
        <taxon>Legionellaceae</taxon>
        <taxon>Legionella</taxon>
    </lineage>
</organism>
<comment type="caution">
    <text evidence="1">The sequence shown here is derived from an EMBL/GenBank/DDBJ whole genome shotgun (WGS) entry which is preliminary data.</text>
</comment>
<protein>
    <submittedName>
        <fullName evidence="1">Uncharacterized protein</fullName>
    </submittedName>
</protein>
<feature type="non-terminal residue" evidence="1">
    <location>
        <position position="1"/>
    </location>
</feature>
<dbReference type="RefSeq" id="WP_162263928.1">
    <property type="nucleotide sequence ID" value="NZ_LNYW01000013.1"/>
</dbReference>
<dbReference type="AlphaFoldDB" id="A0A0W0Z835"/>
<dbReference type="eggNOG" id="COG1361">
    <property type="taxonomic scope" value="Bacteria"/>
</dbReference>
<reference evidence="1 2" key="1">
    <citation type="submission" date="2015-11" db="EMBL/GenBank/DDBJ databases">
        <title>Genomic analysis of 38 Legionella species identifies large and diverse effector repertoires.</title>
        <authorList>
            <person name="Burstein D."/>
            <person name="Amaro F."/>
            <person name="Zusman T."/>
            <person name="Lifshitz Z."/>
            <person name="Cohen O."/>
            <person name="Gilbert J.A."/>
            <person name="Pupko T."/>
            <person name="Shuman H.A."/>
            <person name="Segal G."/>
        </authorList>
    </citation>
    <scope>NUCLEOTIDE SEQUENCE [LARGE SCALE GENOMIC DNA]</scope>
    <source>
        <strain evidence="1 2">ATCC 49655</strain>
    </source>
</reference>
<dbReference type="Proteomes" id="UP000054600">
    <property type="component" value="Unassembled WGS sequence"/>
</dbReference>
<evidence type="ECO:0000313" key="2">
    <source>
        <dbReference type="Proteomes" id="UP000054600"/>
    </source>
</evidence>
<evidence type="ECO:0000313" key="1">
    <source>
        <dbReference type="EMBL" id="KTD65242.1"/>
    </source>
</evidence>
<accession>A0A0W0Z835</accession>
<keyword evidence="2" id="KW-1185">Reference proteome</keyword>